<evidence type="ECO:0000313" key="3">
    <source>
        <dbReference type="EMBL" id="CZR69700.1"/>
    </source>
</evidence>
<dbReference type="AlphaFoldDB" id="A0A1L7XXH4"/>
<organism evidence="3 4">
    <name type="scientific">Phialocephala subalpina</name>
    <dbReference type="NCBI Taxonomy" id="576137"/>
    <lineage>
        <taxon>Eukaryota</taxon>
        <taxon>Fungi</taxon>
        <taxon>Dikarya</taxon>
        <taxon>Ascomycota</taxon>
        <taxon>Pezizomycotina</taxon>
        <taxon>Leotiomycetes</taxon>
        <taxon>Helotiales</taxon>
        <taxon>Mollisiaceae</taxon>
        <taxon>Phialocephala</taxon>
        <taxon>Phialocephala fortinii species complex</taxon>
    </lineage>
</organism>
<dbReference type="OrthoDB" id="3564531at2759"/>
<dbReference type="PROSITE" id="PS51257">
    <property type="entry name" value="PROKAR_LIPOPROTEIN"/>
    <property type="match status" value="1"/>
</dbReference>
<feature type="compositionally biased region" description="Polar residues" evidence="1">
    <location>
        <begin position="1"/>
        <end position="11"/>
    </location>
</feature>
<evidence type="ECO:0000313" key="4">
    <source>
        <dbReference type="Proteomes" id="UP000184330"/>
    </source>
</evidence>
<dbReference type="PROSITE" id="PS51782">
    <property type="entry name" value="LYSM"/>
    <property type="match status" value="1"/>
</dbReference>
<feature type="domain" description="LysM" evidence="2">
    <location>
        <begin position="167"/>
        <end position="205"/>
    </location>
</feature>
<name>A0A1L7XXH4_9HELO</name>
<accession>A0A1L7XXH4</accession>
<dbReference type="InterPro" id="IPR018392">
    <property type="entry name" value="LysM"/>
</dbReference>
<dbReference type="STRING" id="576137.A0A1L7XXH4"/>
<proteinExistence type="predicted"/>
<evidence type="ECO:0000256" key="1">
    <source>
        <dbReference type="SAM" id="MobiDB-lite"/>
    </source>
</evidence>
<gene>
    <name evidence="3" type="ORF">PAC_19600</name>
</gene>
<evidence type="ECO:0000259" key="2">
    <source>
        <dbReference type="PROSITE" id="PS51782"/>
    </source>
</evidence>
<keyword evidence="4" id="KW-1185">Reference proteome</keyword>
<reference evidence="3 4" key="1">
    <citation type="submission" date="2016-03" db="EMBL/GenBank/DDBJ databases">
        <authorList>
            <person name="Ploux O."/>
        </authorList>
    </citation>
    <scope>NUCLEOTIDE SEQUENCE [LARGE SCALE GENOMIC DNA]</scope>
    <source>
        <strain evidence="3 4">UAMH 11012</strain>
    </source>
</reference>
<protein>
    <recommendedName>
        <fullName evidence="2">LysM domain-containing protein</fullName>
    </recommendedName>
</protein>
<sequence>MRNVGGSSSTVAPREHDTNQSASLQLFGLSSCRRPPPVTGSPPFGTDDLNRDLEAATIGSPANDANMSPATVDRNFIFGWDEPDDLTNPLNWSPRKCLIWALPLASSVFAPGVPQLMKESHSTDAKLASFVVSVNVLGFAAGPMVITPVSELTLAPTQASIPSDCDAYTVTESGDRCYDFATRNGITLNELYSWNPILDNEYNNF</sequence>
<feature type="region of interest" description="Disordered" evidence="1">
    <location>
        <begin position="28"/>
        <end position="50"/>
    </location>
</feature>
<feature type="region of interest" description="Disordered" evidence="1">
    <location>
        <begin position="1"/>
        <end position="20"/>
    </location>
</feature>
<dbReference type="Gene3D" id="3.10.350.10">
    <property type="entry name" value="LysM domain"/>
    <property type="match status" value="1"/>
</dbReference>
<dbReference type="SUPFAM" id="SSF54106">
    <property type="entry name" value="LysM domain"/>
    <property type="match status" value="1"/>
</dbReference>
<dbReference type="InterPro" id="IPR036779">
    <property type="entry name" value="LysM_dom_sf"/>
</dbReference>
<dbReference type="CDD" id="cd00118">
    <property type="entry name" value="LysM"/>
    <property type="match status" value="1"/>
</dbReference>
<dbReference type="Proteomes" id="UP000184330">
    <property type="component" value="Unassembled WGS sequence"/>
</dbReference>
<dbReference type="EMBL" id="FJOG01000077">
    <property type="protein sequence ID" value="CZR69700.1"/>
    <property type="molecule type" value="Genomic_DNA"/>
</dbReference>